<evidence type="ECO:0000313" key="3">
    <source>
        <dbReference type="EMBL" id="KAJ7751359.1"/>
    </source>
</evidence>
<sequence length="269" mass="27718">MVPCGYCSAQPPTTDIQNQTWHDGSNNTAGSLTFQGLAVYIYGIDLENPANITFERKPSSVPLLFGLRALHATKTNGTTGLFHYAMVTVDESSASATPSGSASGSQSSNAANVRSSKKSDAGPIAGGVVGGLALIALAVLALYLIRRQRRKRAATAAVVEPRPFVEQVAPATAASLGDSKTLDVSWNNPSLLPSSNPASTAPPTSTAATRSTADLSSVPASQPTVSPTEASTGTGPRTEAERALEERLAFLEAQLGQHLPPPYAGSASE</sequence>
<organism evidence="3 4">
    <name type="scientific">Mycena metata</name>
    <dbReference type="NCBI Taxonomy" id="1033252"/>
    <lineage>
        <taxon>Eukaryota</taxon>
        <taxon>Fungi</taxon>
        <taxon>Dikarya</taxon>
        <taxon>Basidiomycota</taxon>
        <taxon>Agaricomycotina</taxon>
        <taxon>Agaricomycetes</taxon>
        <taxon>Agaricomycetidae</taxon>
        <taxon>Agaricales</taxon>
        <taxon>Marasmiineae</taxon>
        <taxon>Mycenaceae</taxon>
        <taxon>Mycena</taxon>
    </lineage>
</organism>
<keyword evidence="2" id="KW-1133">Transmembrane helix</keyword>
<evidence type="ECO:0000256" key="1">
    <source>
        <dbReference type="SAM" id="MobiDB-lite"/>
    </source>
</evidence>
<feature type="compositionally biased region" description="Low complexity" evidence="1">
    <location>
        <begin position="95"/>
        <end position="111"/>
    </location>
</feature>
<comment type="caution">
    <text evidence="3">The sequence shown here is derived from an EMBL/GenBank/DDBJ whole genome shotgun (WGS) entry which is preliminary data.</text>
</comment>
<proteinExistence type="predicted"/>
<feature type="transmembrane region" description="Helical" evidence="2">
    <location>
        <begin position="124"/>
        <end position="145"/>
    </location>
</feature>
<feature type="compositionally biased region" description="Polar residues" evidence="1">
    <location>
        <begin position="218"/>
        <end position="235"/>
    </location>
</feature>
<accession>A0AAD7IYY8</accession>
<dbReference type="EMBL" id="JARKIB010000062">
    <property type="protein sequence ID" value="KAJ7751359.1"/>
    <property type="molecule type" value="Genomic_DNA"/>
</dbReference>
<name>A0AAD7IYY8_9AGAR</name>
<evidence type="ECO:0000313" key="4">
    <source>
        <dbReference type="Proteomes" id="UP001215598"/>
    </source>
</evidence>
<keyword evidence="2" id="KW-0812">Transmembrane</keyword>
<reference evidence="3" key="1">
    <citation type="submission" date="2023-03" db="EMBL/GenBank/DDBJ databases">
        <title>Massive genome expansion in bonnet fungi (Mycena s.s.) driven by repeated elements and novel gene families across ecological guilds.</title>
        <authorList>
            <consortium name="Lawrence Berkeley National Laboratory"/>
            <person name="Harder C.B."/>
            <person name="Miyauchi S."/>
            <person name="Viragh M."/>
            <person name="Kuo A."/>
            <person name="Thoen E."/>
            <person name="Andreopoulos B."/>
            <person name="Lu D."/>
            <person name="Skrede I."/>
            <person name="Drula E."/>
            <person name="Henrissat B."/>
            <person name="Morin E."/>
            <person name="Kohler A."/>
            <person name="Barry K."/>
            <person name="LaButti K."/>
            <person name="Morin E."/>
            <person name="Salamov A."/>
            <person name="Lipzen A."/>
            <person name="Mereny Z."/>
            <person name="Hegedus B."/>
            <person name="Baldrian P."/>
            <person name="Stursova M."/>
            <person name="Weitz H."/>
            <person name="Taylor A."/>
            <person name="Grigoriev I.V."/>
            <person name="Nagy L.G."/>
            <person name="Martin F."/>
            <person name="Kauserud H."/>
        </authorList>
    </citation>
    <scope>NUCLEOTIDE SEQUENCE</scope>
    <source>
        <strain evidence="3">CBHHK182m</strain>
    </source>
</reference>
<feature type="region of interest" description="Disordered" evidence="1">
    <location>
        <begin position="95"/>
        <end position="119"/>
    </location>
</feature>
<gene>
    <name evidence="3" type="ORF">B0H16DRAFT_1840573</name>
</gene>
<feature type="compositionally biased region" description="Low complexity" evidence="1">
    <location>
        <begin position="187"/>
        <end position="217"/>
    </location>
</feature>
<keyword evidence="4" id="KW-1185">Reference proteome</keyword>
<evidence type="ECO:0000256" key="2">
    <source>
        <dbReference type="SAM" id="Phobius"/>
    </source>
</evidence>
<dbReference type="Proteomes" id="UP001215598">
    <property type="component" value="Unassembled WGS sequence"/>
</dbReference>
<feature type="region of interest" description="Disordered" evidence="1">
    <location>
        <begin position="187"/>
        <end position="244"/>
    </location>
</feature>
<protein>
    <submittedName>
        <fullName evidence="3">Uncharacterized protein</fullName>
    </submittedName>
</protein>
<keyword evidence="2" id="KW-0472">Membrane</keyword>
<dbReference type="AlphaFoldDB" id="A0AAD7IYY8"/>